<proteinExistence type="predicted"/>
<name>A0A401LB36_9FIRM</name>
<dbReference type="EMBL" id="BHVZ01000001">
    <property type="protein sequence ID" value="GCB28692.1"/>
    <property type="molecule type" value="Genomic_DNA"/>
</dbReference>
<evidence type="ECO:0008006" key="3">
    <source>
        <dbReference type="Google" id="ProtNLM"/>
    </source>
</evidence>
<reference evidence="1 2" key="1">
    <citation type="submission" date="2018-10" db="EMBL/GenBank/DDBJ databases">
        <title>Draft Genome Sequence of Anaerotignum sp. KCTC 15736.</title>
        <authorList>
            <person name="Choi S.H."/>
            <person name="Kim J.S."/>
            <person name="Kang S.W."/>
            <person name="Lee J.S."/>
            <person name="Park S.H."/>
        </authorList>
    </citation>
    <scope>NUCLEOTIDE SEQUENCE [LARGE SCALE GENOMIC DNA]</scope>
    <source>
        <strain evidence="1 2">KCTC 15736</strain>
    </source>
</reference>
<accession>A0A401LB36</accession>
<dbReference type="AlphaFoldDB" id="A0A401LB36"/>
<protein>
    <recommendedName>
        <fullName evidence="3">Restriction endonuclease</fullName>
    </recommendedName>
</protein>
<dbReference type="Proteomes" id="UP000287361">
    <property type="component" value="Unassembled WGS sequence"/>
</dbReference>
<keyword evidence="2" id="KW-1185">Reference proteome</keyword>
<sequence>MINVDAIKELIDQAPEIKTLFTTESYPVASMYDYNTGTHKTSSIDLQTIYKNPVFLQWKDRVCFELAKIEGDAYIDEIIALSSHFTGWDDKTRFDKLESKLYVLKDHLDEYKEDCSTAQIEDDSRIPEKEICDKMLRALSKLQRNHHYNADSSEDTMNDYIRDILGESYFMKDQTRQGDSENGDEAGEVDIQLCYDGLPVVMIEGIKVSSLERERLDSHMNKVLTKYDPNGCPYTFLIVYTTAKNFDLGYKNIFNHFDKYSYPFPRECSLLDVETGYGELKHAQIILNRNGQKIRVHIWAAHIV</sequence>
<evidence type="ECO:0000313" key="1">
    <source>
        <dbReference type="EMBL" id="GCB28692.1"/>
    </source>
</evidence>
<organism evidence="1 2">
    <name type="scientific">Anaerotignum faecicola</name>
    <dbReference type="NCBI Taxonomy" id="2358141"/>
    <lineage>
        <taxon>Bacteria</taxon>
        <taxon>Bacillati</taxon>
        <taxon>Bacillota</taxon>
        <taxon>Clostridia</taxon>
        <taxon>Lachnospirales</taxon>
        <taxon>Anaerotignaceae</taxon>
        <taxon>Anaerotignum</taxon>
    </lineage>
</organism>
<evidence type="ECO:0000313" key="2">
    <source>
        <dbReference type="Proteomes" id="UP000287361"/>
    </source>
</evidence>
<dbReference type="OrthoDB" id="1551470at2"/>
<comment type="caution">
    <text evidence="1">The sequence shown here is derived from an EMBL/GenBank/DDBJ whole genome shotgun (WGS) entry which is preliminary data.</text>
</comment>
<gene>
    <name evidence="1" type="ORF">KGMB03357_03530</name>
</gene>